<evidence type="ECO:0000256" key="2">
    <source>
        <dbReference type="SAM" id="Coils"/>
    </source>
</evidence>
<dbReference type="AlphaFoldDB" id="A0AA38TS84"/>
<feature type="domain" description="LOB" evidence="3">
    <location>
        <begin position="1"/>
        <end position="57"/>
    </location>
</feature>
<dbReference type="InterPro" id="IPR004883">
    <property type="entry name" value="LOB"/>
</dbReference>
<keyword evidence="2" id="KW-0175">Coiled coil</keyword>
<name>A0AA38TS84_9ASTR</name>
<dbReference type="PROSITE" id="PS50891">
    <property type="entry name" value="LOB"/>
    <property type="match status" value="1"/>
</dbReference>
<dbReference type="PANTHER" id="PTHR31301">
    <property type="entry name" value="LOB DOMAIN-CONTAINING PROTEIN 4-RELATED"/>
    <property type="match status" value="1"/>
</dbReference>
<evidence type="ECO:0000313" key="5">
    <source>
        <dbReference type="Proteomes" id="UP001172457"/>
    </source>
</evidence>
<dbReference type="Pfam" id="PF03195">
    <property type="entry name" value="LOB"/>
    <property type="match status" value="1"/>
</dbReference>
<dbReference type="EMBL" id="JARYMX010000002">
    <property type="protein sequence ID" value="KAJ9562143.1"/>
    <property type="molecule type" value="Genomic_DNA"/>
</dbReference>
<organism evidence="4 5">
    <name type="scientific">Centaurea solstitialis</name>
    <name type="common">yellow star-thistle</name>
    <dbReference type="NCBI Taxonomy" id="347529"/>
    <lineage>
        <taxon>Eukaryota</taxon>
        <taxon>Viridiplantae</taxon>
        <taxon>Streptophyta</taxon>
        <taxon>Embryophyta</taxon>
        <taxon>Tracheophyta</taxon>
        <taxon>Spermatophyta</taxon>
        <taxon>Magnoliopsida</taxon>
        <taxon>eudicotyledons</taxon>
        <taxon>Gunneridae</taxon>
        <taxon>Pentapetalae</taxon>
        <taxon>asterids</taxon>
        <taxon>campanulids</taxon>
        <taxon>Asterales</taxon>
        <taxon>Asteraceae</taxon>
        <taxon>Carduoideae</taxon>
        <taxon>Cardueae</taxon>
        <taxon>Centaureinae</taxon>
        <taxon>Centaurea</taxon>
    </lineage>
</organism>
<dbReference type="PANTHER" id="PTHR31301:SF120">
    <property type="entry name" value="LOB DOMAIN-CONTAINING PROTEIN 23-RELATED"/>
    <property type="match status" value="1"/>
</dbReference>
<sequence>MIEELPVHLRADAIESLYYEAKCRMQDPIYGCVGIISRLHRQINIVQSELAKARAEIAFLRLNVVATTMLSSSESMAQQNSIYNGLEDSSNSWFY</sequence>
<feature type="coiled-coil region" evidence="2">
    <location>
        <begin position="36"/>
        <end position="63"/>
    </location>
</feature>
<reference evidence="4" key="1">
    <citation type="submission" date="2023-03" db="EMBL/GenBank/DDBJ databases">
        <title>Chromosome-scale reference genome and RAD-based genetic map of yellow starthistle (Centaurea solstitialis) reveal putative structural variation and QTLs associated with invader traits.</title>
        <authorList>
            <person name="Reatini B."/>
            <person name="Cang F.A."/>
            <person name="Jiang Q."/>
            <person name="Mckibben M.T.W."/>
            <person name="Barker M.S."/>
            <person name="Rieseberg L.H."/>
            <person name="Dlugosch K.M."/>
        </authorList>
    </citation>
    <scope>NUCLEOTIDE SEQUENCE</scope>
    <source>
        <strain evidence="4">CAN-66</strain>
        <tissue evidence="4">Leaf</tissue>
    </source>
</reference>
<dbReference type="Proteomes" id="UP001172457">
    <property type="component" value="Chromosome 2"/>
</dbReference>
<evidence type="ECO:0000256" key="1">
    <source>
        <dbReference type="ARBA" id="ARBA00005474"/>
    </source>
</evidence>
<comment type="similarity">
    <text evidence="1">Belongs to the LOB domain-containing protein family.</text>
</comment>
<protein>
    <recommendedName>
        <fullName evidence="3">LOB domain-containing protein</fullName>
    </recommendedName>
</protein>
<gene>
    <name evidence="4" type="ORF">OSB04_007303</name>
</gene>
<proteinExistence type="inferred from homology"/>
<keyword evidence="5" id="KW-1185">Reference proteome</keyword>
<evidence type="ECO:0000313" key="4">
    <source>
        <dbReference type="EMBL" id="KAJ9562143.1"/>
    </source>
</evidence>
<accession>A0AA38TS84</accession>
<comment type="caution">
    <text evidence="4">The sequence shown here is derived from an EMBL/GenBank/DDBJ whole genome shotgun (WGS) entry which is preliminary data.</text>
</comment>
<evidence type="ECO:0000259" key="3">
    <source>
        <dbReference type="PROSITE" id="PS50891"/>
    </source>
</evidence>